<evidence type="ECO:0000313" key="2">
    <source>
        <dbReference type="Proteomes" id="UP001497700"/>
    </source>
</evidence>
<dbReference type="Proteomes" id="UP001497700">
    <property type="component" value="Unassembled WGS sequence"/>
</dbReference>
<keyword evidence="2" id="KW-1185">Reference proteome</keyword>
<organism evidence="1 2">
    <name type="scientific">Hypoxylon rubiginosum</name>
    <dbReference type="NCBI Taxonomy" id="110542"/>
    <lineage>
        <taxon>Eukaryota</taxon>
        <taxon>Fungi</taxon>
        <taxon>Dikarya</taxon>
        <taxon>Ascomycota</taxon>
        <taxon>Pezizomycotina</taxon>
        <taxon>Sordariomycetes</taxon>
        <taxon>Xylariomycetidae</taxon>
        <taxon>Xylariales</taxon>
        <taxon>Hypoxylaceae</taxon>
        <taxon>Hypoxylon</taxon>
    </lineage>
</organism>
<comment type="caution">
    <text evidence="1">The sequence shown here is derived from an EMBL/GenBank/DDBJ whole genome shotgun (WGS) entry which is preliminary data.</text>
</comment>
<accession>A0ACB9YJ90</accession>
<reference evidence="1 2" key="1">
    <citation type="journal article" date="2022" name="New Phytol.">
        <title>Ecological generalism drives hyperdiversity of secondary metabolite gene clusters in xylarialean endophytes.</title>
        <authorList>
            <person name="Franco M.E.E."/>
            <person name="Wisecaver J.H."/>
            <person name="Arnold A.E."/>
            <person name="Ju Y.M."/>
            <person name="Slot J.C."/>
            <person name="Ahrendt S."/>
            <person name="Moore L.P."/>
            <person name="Eastman K.E."/>
            <person name="Scott K."/>
            <person name="Konkel Z."/>
            <person name="Mondo S.J."/>
            <person name="Kuo A."/>
            <person name="Hayes R.D."/>
            <person name="Haridas S."/>
            <person name="Andreopoulos B."/>
            <person name="Riley R."/>
            <person name="LaButti K."/>
            <person name="Pangilinan J."/>
            <person name="Lipzen A."/>
            <person name="Amirebrahimi M."/>
            <person name="Yan J."/>
            <person name="Adam C."/>
            <person name="Keymanesh K."/>
            <person name="Ng V."/>
            <person name="Louie K."/>
            <person name="Northen T."/>
            <person name="Drula E."/>
            <person name="Henrissat B."/>
            <person name="Hsieh H.M."/>
            <person name="Youens-Clark K."/>
            <person name="Lutzoni F."/>
            <person name="Miadlikowska J."/>
            <person name="Eastwood D.C."/>
            <person name="Hamelin R.C."/>
            <person name="Grigoriev I.V."/>
            <person name="U'Ren J.M."/>
        </authorList>
    </citation>
    <scope>NUCLEOTIDE SEQUENCE [LARGE SCALE GENOMIC DNA]</scope>
    <source>
        <strain evidence="1 2">CBS 119005</strain>
    </source>
</reference>
<sequence length="387" mass="43269">MTSRQKSCVPCAKSKRRCQPQTPKCPRCARQGLSCYYKNAPVRDISQTHARRGEDGISQLSSDDISHSVDFGSGILISNEATSPGAWSRAIAGRLDASPLRETCQRLCREIRVPGFHPACPVQKAIDKRPLDKLTRNIMSWPGKFVQKLEAPFIHPSLQHAPSLPPPLEGAFSACATYVSRTEDTKDIVMNIIERKVTQLISLDLSSLSIEAHLASLQAFLILHIIQLWDGDVRQRAQAELHSYTLESWALVLHMRVTEDSQKEDAALTWDRWIMLESARRTALMTLLAQGIFEMHKYGVCSYVPNMAVMPFTTLDGPWNAHTQNDWTKEVECLEEAAMANYYEYANTWKTSAVPSAPSAFGKLLLIPCLACTPRHTLPPLGIDLLE</sequence>
<gene>
    <name evidence="1" type="ORF">F4820DRAFT_441098</name>
</gene>
<protein>
    <submittedName>
        <fullName evidence="1">Uncharacterized protein</fullName>
    </submittedName>
</protein>
<dbReference type="EMBL" id="MU393666">
    <property type="protein sequence ID" value="KAI4858989.1"/>
    <property type="molecule type" value="Genomic_DNA"/>
</dbReference>
<evidence type="ECO:0000313" key="1">
    <source>
        <dbReference type="EMBL" id="KAI4858989.1"/>
    </source>
</evidence>
<name>A0ACB9YJ90_9PEZI</name>
<proteinExistence type="predicted"/>